<evidence type="ECO:0000256" key="1">
    <source>
        <dbReference type="ARBA" id="ARBA00004123"/>
    </source>
</evidence>
<dbReference type="PANTHER" id="PTHR45623">
    <property type="entry name" value="CHROMODOMAIN-HELICASE-DNA-BINDING PROTEIN 3-RELATED-RELATED"/>
    <property type="match status" value="1"/>
</dbReference>
<dbReference type="Gene3D" id="2.40.50.40">
    <property type="match status" value="1"/>
</dbReference>
<dbReference type="EnsemblPlants" id="EMT27737">
    <property type="protein sequence ID" value="EMT27737"/>
    <property type="gene ID" value="F775_02348"/>
</dbReference>
<dbReference type="PROSITE" id="PS51192">
    <property type="entry name" value="HELICASE_ATP_BIND_1"/>
    <property type="match status" value="1"/>
</dbReference>
<keyword evidence="3" id="KW-0479">Metal-binding</keyword>
<dbReference type="Pfam" id="PF00385">
    <property type="entry name" value="Chromo"/>
    <property type="match status" value="1"/>
</dbReference>
<dbReference type="InterPro" id="IPR000953">
    <property type="entry name" value="Chromo/chromo_shadow_dom"/>
</dbReference>
<dbReference type="InterPro" id="IPR027417">
    <property type="entry name" value="P-loop_NTPase"/>
</dbReference>
<keyword evidence="7" id="KW-0378">Hydrolase</keyword>
<dbReference type="CDD" id="cd18793">
    <property type="entry name" value="SF2_C_SNF"/>
    <property type="match status" value="1"/>
</dbReference>
<dbReference type="SUPFAM" id="SSF52540">
    <property type="entry name" value="P-loop containing nucleoside triphosphate hydrolases"/>
    <property type="match status" value="2"/>
</dbReference>
<evidence type="ECO:0000256" key="9">
    <source>
        <dbReference type="ARBA" id="ARBA00022840"/>
    </source>
</evidence>
<accession>M8CK74</accession>
<dbReference type="Pfam" id="PF00271">
    <property type="entry name" value="Helicase_C"/>
    <property type="match status" value="1"/>
</dbReference>
<keyword evidence="5" id="KW-0547">Nucleotide-binding</keyword>
<dbReference type="InterPro" id="IPR019786">
    <property type="entry name" value="Zinc_finger_PHD-type_CS"/>
</dbReference>
<dbReference type="SUPFAM" id="SSF54160">
    <property type="entry name" value="Chromo domain-like"/>
    <property type="match status" value="2"/>
</dbReference>
<feature type="compositionally biased region" description="Acidic residues" evidence="11">
    <location>
        <begin position="1142"/>
        <end position="1152"/>
    </location>
</feature>
<dbReference type="InterPro" id="IPR038718">
    <property type="entry name" value="SNF2-like_sf"/>
</dbReference>
<dbReference type="PROSITE" id="PS50013">
    <property type="entry name" value="CHROMO_2"/>
    <property type="match status" value="1"/>
</dbReference>
<evidence type="ECO:0000256" key="6">
    <source>
        <dbReference type="ARBA" id="ARBA00022771"/>
    </source>
</evidence>
<comment type="similarity">
    <text evidence="2">Belongs to the SNF2/RAD54 helicase family. RAD16 subfamily.</text>
</comment>
<evidence type="ECO:0000256" key="4">
    <source>
        <dbReference type="ARBA" id="ARBA00022737"/>
    </source>
</evidence>
<dbReference type="Gene3D" id="3.40.50.300">
    <property type="entry name" value="P-loop containing nucleotide triphosphate hydrolases"/>
    <property type="match status" value="1"/>
</dbReference>
<dbReference type="InterPro" id="IPR001965">
    <property type="entry name" value="Znf_PHD"/>
</dbReference>
<feature type="compositionally biased region" description="Basic residues" evidence="11">
    <location>
        <begin position="285"/>
        <end position="294"/>
    </location>
</feature>
<dbReference type="InterPro" id="IPR001650">
    <property type="entry name" value="Helicase_C-like"/>
</dbReference>
<dbReference type="PROSITE" id="PS00690">
    <property type="entry name" value="DEAH_ATP_HELICASE"/>
    <property type="match status" value="1"/>
</dbReference>
<dbReference type="GO" id="GO:0016887">
    <property type="term" value="F:ATP hydrolysis activity"/>
    <property type="evidence" value="ECO:0007669"/>
    <property type="project" value="TreeGrafter"/>
</dbReference>
<dbReference type="InterPro" id="IPR002464">
    <property type="entry name" value="DNA/RNA_helicase_DEAH_CS"/>
</dbReference>
<feature type="region of interest" description="Disordered" evidence="11">
    <location>
        <begin position="1197"/>
        <end position="1224"/>
    </location>
</feature>
<feature type="region of interest" description="Disordered" evidence="11">
    <location>
        <begin position="1142"/>
        <end position="1181"/>
    </location>
</feature>
<reference evidence="12" key="1">
    <citation type="submission" date="2015-06" db="UniProtKB">
        <authorList>
            <consortium name="EnsemblPlants"/>
        </authorList>
    </citation>
    <scope>IDENTIFICATION</scope>
</reference>
<dbReference type="PANTHER" id="PTHR45623:SF33">
    <property type="entry name" value="OS01G0881000 PROTEIN"/>
    <property type="match status" value="1"/>
</dbReference>
<feature type="compositionally biased region" description="Low complexity" evidence="11">
    <location>
        <begin position="1154"/>
        <end position="1164"/>
    </location>
</feature>
<dbReference type="GO" id="GO:0000785">
    <property type="term" value="C:chromatin"/>
    <property type="evidence" value="ECO:0007669"/>
    <property type="project" value="TreeGrafter"/>
</dbReference>
<dbReference type="PROSITE" id="PS50016">
    <property type="entry name" value="ZF_PHD_2"/>
    <property type="match status" value="1"/>
</dbReference>
<comment type="subcellular location">
    <subcellularLocation>
        <location evidence="1">Nucleus</location>
    </subcellularLocation>
</comment>
<feature type="compositionally biased region" description="Low complexity" evidence="11">
    <location>
        <begin position="1208"/>
        <end position="1217"/>
    </location>
</feature>
<dbReference type="InterPro" id="IPR049730">
    <property type="entry name" value="SNF2/RAD54-like_C"/>
</dbReference>
<dbReference type="ExpressionAtlas" id="M8CK74">
    <property type="expression patterns" value="baseline"/>
</dbReference>
<dbReference type="Gene3D" id="3.40.50.10810">
    <property type="entry name" value="Tandem AAA-ATPase domain"/>
    <property type="match status" value="1"/>
</dbReference>
<dbReference type="SMART" id="SM00490">
    <property type="entry name" value="HELICc"/>
    <property type="match status" value="1"/>
</dbReference>
<keyword evidence="4" id="KW-0677">Repeat</keyword>
<dbReference type="GO" id="GO:0003677">
    <property type="term" value="F:DNA binding"/>
    <property type="evidence" value="ECO:0007669"/>
    <property type="project" value="TreeGrafter"/>
</dbReference>
<protein>
    <submittedName>
        <fullName evidence="12">CHD3-type chromatin-remodeling factor PICKLE</fullName>
    </submittedName>
</protein>
<proteinExistence type="inferred from homology"/>
<dbReference type="Gene3D" id="3.30.40.10">
    <property type="entry name" value="Zinc/RING finger domain, C3HC4 (zinc finger)"/>
    <property type="match status" value="1"/>
</dbReference>
<name>M8CK74_AEGTA</name>
<dbReference type="InterPro" id="IPR001841">
    <property type="entry name" value="Znf_RING"/>
</dbReference>
<evidence type="ECO:0000256" key="8">
    <source>
        <dbReference type="ARBA" id="ARBA00022833"/>
    </source>
</evidence>
<feature type="region of interest" description="Disordered" evidence="11">
    <location>
        <begin position="234"/>
        <end position="303"/>
    </location>
</feature>
<dbReference type="GO" id="GO:0042393">
    <property type="term" value="F:histone binding"/>
    <property type="evidence" value="ECO:0007669"/>
    <property type="project" value="TreeGrafter"/>
</dbReference>
<evidence type="ECO:0000256" key="2">
    <source>
        <dbReference type="ARBA" id="ARBA00008438"/>
    </source>
</evidence>
<evidence type="ECO:0000256" key="3">
    <source>
        <dbReference type="ARBA" id="ARBA00022723"/>
    </source>
</evidence>
<dbReference type="InterPro" id="IPR014001">
    <property type="entry name" value="Helicase_ATP-bd"/>
</dbReference>
<dbReference type="Pfam" id="PF00176">
    <property type="entry name" value="SNF2-rel_dom"/>
    <property type="match status" value="1"/>
</dbReference>
<dbReference type="GO" id="GO:0005524">
    <property type="term" value="F:ATP binding"/>
    <property type="evidence" value="ECO:0007669"/>
    <property type="project" value="UniProtKB-KW"/>
</dbReference>
<evidence type="ECO:0000256" key="10">
    <source>
        <dbReference type="ARBA" id="ARBA00023242"/>
    </source>
</evidence>
<dbReference type="GO" id="GO:0140658">
    <property type="term" value="F:ATP-dependent chromatin remodeler activity"/>
    <property type="evidence" value="ECO:0007669"/>
    <property type="project" value="TreeGrafter"/>
</dbReference>
<dbReference type="PROSITE" id="PS51194">
    <property type="entry name" value="HELICASE_CTER"/>
    <property type="match status" value="1"/>
</dbReference>
<dbReference type="GO" id="GO:0005634">
    <property type="term" value="C:nucleus"/>
    <property type="evidence" value="ECO:0007669"/>
    <property type="project" value="UniProtKB-SubCell"/>
</dbReference>
<dbReference type="SMART" id="SM00298">
    <property type="entry name" value="CHROMO"/>
    <property type="match status" value="2"/>
</dbReference>
<dbReference type="InterPro" id="IPR000330">
    <property type="entry name" value="SNF2_N"/>
</dbReference>
<keyword evidence="8" id="KW-0862">Zinc</keyword>
<dbReference type="InterPro" id="IPR019787">
    <property type="entry name" value="Znf_PHD-finger"/>
</dbReference>
<feature type="region of interest" description="Disordered" evidence="11">
    <location>
        <begin position="136"/>
        <end position="179"/>
    </location>
</feature>
<evidence type="ECO:0000256" key="11">
    <source>
        <dbReference type="SAM" id="MobiDB-lite"/>
    </source>
</evidence>
<dbReference type="AlphaFoldDB" id="M8CK74"/>
<dbReference type="GO" id="GO:0008270">
    <property type="term" value="F:zinc ion binding"/>
    <property type="evidence" value="ECO:0007669"/>
    <property type="project" value="UniProtKB-KW"/>
</dbReference>
<feature type="compositionally biased region" description="Basic residues" evidence="11">
    <location>
        <begin position="256"/>
        <end position="265"/>
    </location>
</feature>
<keyword evidence="6" id="KW-0863">Zinc-finger</keyword>
<dbReference type="SMART" id="SM00487">
    <property type="entry name" value="DEXDc"/>
    <property type="match status" value="1"/>
</dbReference>
<dbReference type="InterPro" id="IPR013083">
    <property type="entry name" value="Znf_RING/FYVE/PHD"/>
</dbReference>
<evidence type="ECO:0000313" key="12">
    <source>
        <dbReference type="EnsemblPlants" id="EMT27737"/>
    </source>
</evidence>
<keyword evidence="9" id="KW-0067">ATP-binding</keyword>
<sequence>MDHHGCAGRHHLSLNSFLPCFVKGALMDFVRMGNANSKAPKEKRVSGVPLPTLVDLHSQGSQDDVKLATQTKPSKGEIAEGCAADDFKALPCDSTMEVSTKHLGRLRKRTAATGAATSELHEDELKVADVKLSNDEGGQMLPPCRSSKRLCGQQIGKQDSVGRESEDGGQMLHPCRRSKRLQRKLAAKQELSSRESQHDVFVNSEDESKTFIQQRRPNCLRKRFISEYYSGELAEDKHTSRSSSDYDYDHLPPQQRSKRLRHRMRTRYDAYDDDSDSDSVDNHRKTIPCRRMSKRLQEKQKTDHVSDESCTEASLCMLSASSSTGSDDELLRSTVKPCKSTSSGPICSICESGAGSCLLIQCQNSSCSRSFHTFCLSPPMQDTRGTLECPLCKINEASLAKGMEVYASKKIQRLVGCRRVILQESDFQYQILVKWQLLSHHHDCWVPLDWLLVFDRLRAQSYIRKNTLPKEVYMDDQRKPEWFEVDRAIACRRKFDLGLCDILASYKDNEDFEGYEFLVKWKGLDYCDATWESYSTEGVKSAVSMLVKRHQNTLRRVDCVSPMNIEGMVSENIHNDALYDYQLQGLKWMFDNFKSKRSVILADEMGLGKTVQVVSFLSHIIKGSFTTSPALVLAPKSILLQWKKEFDRWAHDLNIVVYQGDKDSRKCIQAHEMYSSERKTLFDALVTSYEIVQIDKAVLQKIKWSTIVIDEAHRLKKLDCNLASCLKKYSSEFRLLLTGTPLQNNILELFSLLHYIDPDEFSDPKADALFSPIESELDLTIDEKIARIHDILKPRMLRRMKSDVLKDSMPTKKWVEVPCALADSQRDLYINILEKNYSKLNSAIQYGRKLSLNNYLFPGLEVKQKAGEDVFQSLVSASGKLQLLHKLLPKLKERGDRVLIFSQMTKMLDILEDFLSFLGYKYARIDGQTALSARQESIKEYNNTESETFIFLMSTRAGGLGIDLPGANRVIIYDPDFNPFMDLQAQSRAHRIGQTRPVVVYQLITKCSVEEKILQKSKQKLAIENMLMNSSDSKKPRVDELQSILLHGAKTIVDKKKINAVSIHYDDEAIDNLLKLDPSSGEMCTSDDNGYLGSIVSFAHGAEDVVPPSPNVEDLKVFKPATPKVDLGRGRRPRNVVKYFEEVDNEDSDDMYAPEPSSESSSSSSDDETEQEIPEVASARTEVAVKTEAATVVKLEVAPSPGSALTNSDSGSSGSSSSDDEKEEVKPVVAVVEVLVLPINNTAGERSLLVEGAVAVVGGRRVRSSTRFDRIL</sequence>
<dbReference type="InterPro" id="IPR023780">
    <property type="entry name" value="Chromo_domain"/>
</dbReference>
<keyword evidence="10" id="KW-0539">Nucleus</keyword>
<dbReference type="PROSITE" id="PS50089">
    <property type="entry name" value="ZF_RING_2"/>
    <property type="match status" value="1"/>
</dbReference>
<dbReference type="SMART" id="SM00249">
    <property type="entry name" value="PHD"/>
    <property type="match status" value="1"/>
</dbReference>
<evidence type="ECO:0000256" key="7">
    <source>
        <dbReference type="ARBA" id="ARBA00022801"/>
    </source>
</evidence>
<dbReference type="GO" id="GO:0003682">
    <property type="term" value="F:chromatin binding"/>
    <property type="evidence" value="ECO:0007669"/>
    <property type="project" value="TreeGrafter"/>
</dbReference>
<evidence type="ECO:0000256" key="5">
    <source>
        <dbReference type="ARBA" id="ARBA00022741"/>
    </source>
</evidence>
<dbReference type="InterPro" id="IPR016197">
    <property type="entry name" value="Chromo-like_dom_sf"/>
</dbReference>
<dbReference type="PROSITE" id="PS01359">
    <property type="entry name" value="ZF_PHD_1"/>
    <property type="match status" value="1"/>
</dbReference>
<organism evidence="12">
    <name type="scientific">Aegilops tauschii</name>
    <name type="common">Tausch's goatgrass</name>
    <name type="synonym">Aegilops squarrosa</name>
    <dbReference type="NCBI Taxonomy" id="37682"/>
    <lineage>
        <taxon>Eukaryota</taxon>
        <taxon>Viridiplantae</taxon>
        <taxon>Streptophyta</taxon>
        <taxon>Embryophyta</taxon>
        <taxon>Tracheophyta</taxon>
        <taxon>Spermatophyta</taxon>
        <taxon>Magnoliopsida</taxon>
        <taxon>Liliopsida</taxon>
        <taxon>Poales</taxon>
        <taxon>Poaceae</taxon>
        <taxon>BOP clade</taxon>
        <taxon>Pooideae</taxon>
        <taxon>Triticodae</taxon>
        <taxon>Triticeae</taxon>
        <taxon>Triticinae</taxon>
        <taxon>Aegilops</taxon>
    </lineage>
</organism>